<dbReference type="Gene3D" id="1.20.120.420">
    <property type="entry name" value="translation initiation factor eif-2b, domain 1"/>
    <property type="match status" value="1"/>
</dbReference>
<feature type="active site" description="Proton donor" evidence="2">
    <location>
        <position position="253"/>
    </location>
</feature>
<dbReference type="Proteomes" id="UP000315349">
    <property type="component" value="Chromosome"/>
</dbReference>
<dbReference type="FunFam" id="3.40.50.10470:FF:000006">
    <property type="entry name" value="Methylthioribose-1-phosphate isomerase"/>
    <property type="match status" value="1"/>
</dbReference>
<dbReference type="PANTHER" id="PTHR43475:SF1">
    <property type="entry name" value="METHYLTHIORIBOSE-1-PHOSPHATE ISOMERASE"/>
    <property type="match status" value="1"/>
</dbReference>
<sequence>MVSNPVSLPSYRALEWQGDELTGSLKLIDQTVLPTQLKHIDGNTVELIWEAIKQLKVRGAPAIGVAAAYGIVVGLQPLFQPGAEVSRREFDRQLAKVAKYLAESRPTAVNLFWAIQRMEQVAKDHPQCSAADLQQRLLLEAQAIETEDRAMCARLGEFGASLLPTNTGILTHCNTGGLATAGDGTAFAALAHAHAAGKRIHVYADETRPLLQGARLTMWELMQRGIPCTLITDSMAGQVMKEGRIGAAIVGADRITARGDAANKIGTYSVAVLCHYHKIPFYVSAPSSTFDLTLIEGKSIPIEERVSTEITHPGGAQLAPAGANVYNPAFDFAPAELITAIITEKGIIQPVTEANVRKVLSA</sequence>
<dbReference type="NCBIfam" id="TIGR00524">
    <property type="entry name" value="eIF-2B_rel"/>
    <property type="match status" value="1"/>
</dbReference>
<dbReference type="InterPro" id="IPR005251">
    <property type="entry name" value="IF-M1Pi"/>
</dbReference>
<feature type="binding site" evidence="2">
    <location>
        <position position="105"/>
    </location>
    <ligand>
        <name>substrate</name>
    </ligand>
</feature>
<accession>A0A518GNW6</accession>
<dbReference type="NCBIfam" id="TIGR00512">
    <property type="entry name" value="salvage_mtnA"/>
    <property type="match status" value="1"/>
</dbReference>
<reference evidence="3 4" key="1">
    <citation type="submission" date="2019-02" db="EMBL/GenBank/DDBJ databases">
        <title>Deep-cultivation of Planctomycetes and their phenomic and genomic characterization uncovers novel biology.</title>
        <authorList>
            <person name="Wiegand S."/>
            <person name="Jogler M."/>
            <person name="Boedeker C."/>
            <person name="Pinto D."/>
            <person name="Vollmers J."/>
            <person name="Rivas-Marin E."/>
            <person name="Kohn T."/>
            <person name="Peeters S.H."/>
            <person name="Heuer A."/>
            <person name="Rast P."/>
            <person name="Oberbeckmann S."/>
            <person name="Bunk B."/>
            <person name="Jeske O."/>
            <person name="Meyerdierks A."/>
            <person name="Storesund J.E."/>
            <person name="Kallscheuer N."/>
            <person name="Luecker S."/>
            <person name="Lage O.M."/>
            <person name="Pohl T."/>
            <person name="Merkel B.J."/>
            <person name="Hornburger P."/>
            <person name="Mueller R.-W."/>
            <person name="Bruemmer F."/>
            <person name="Labrenz M."/>
            <person name="Spormann A.M."/>
            <person name="Op den Camp H."/>
            <person name="Overmann J."/>
            <person name="Amann R."/>
            <person name="Jetten M.S.M."/>
            <person name="Mascher T."/>
            <person name="Medema M.H."/>
            <person name="Devos D.P."/>
            <person name="Kaster A.-K."/>
            <person name="Ovreas L."/>
            <person name="Rohde M."/>
            <person name="Galperin M.Y."/>
            <person name="Jogler C."/>
        </authorList>
    </citation>
    <scope>NUCLEOTIDE SEQUENCE [LARGE SCALE GENOMIC DNA]</scope>
    <source>
        <strain evidence="3 4">Spb1</strain>
    </source>
</reference>
<keyword evidence="1 2" id="KW-0413">Isomerase</keyword>
<evidence type="ECO:0000256" key="2">
    <source>
        <dbReference type="HAMAP-Rule" id="MF_01678"/>
    </source>
</evidence>
<protein>
    <recommendedName>
        <fullName evidence="2">Methylthioribose-1-phosphate isomerase</fullName>
        <shortName evidence="2">M1Pi</shortName>
        <shortName evidence="2">MTR-1-P isomerase</shortName>
        <ecNumber evidence="2">5.3.1.23</ecNumber>
    </recommendedName>
    <alternativeName>
        <fullName evidence="2">S-methyl-5-thioribose-1-phosphate isomerase</fullName>
    </alternativeName>
</protein>
<gene>
    <name evidence="2 3" type="primary">mtnA</name>
    <name evidence="3" type="ORF">Spb1_20790</name>
</gene>
<dbReference type="PANTHER" id="PTHR43475">
    <property type="entry name" value="METHYLTHIORIBOSE-1-PHOSPHATE ISOMERASE"/>
    <property type="match status" value="1"/>
</dbReference>
<proteinExistence type="inferred from homology"/>
<keyword evidence="2" id="KW-0486">Methionine biosynthesis</keyword>
<feature type="binding site" evidence="2">
    <location>
        <begin position="58"/>
        <end position="60"/>
    </location>
    <ligand>
        <name>substrate</name>
    </ligand>
</feature>
<dbReference type="HAMAP" id="MF_01678">
    <property type="entry name" value="Salvage_MtnA"/>
    <property type="match status" value="1"/>
</dbReference>
<dbReference type="Pfam" id="PF01008">
    <property type="entry name" value="IF-2B"/>
    <property type="match status" value="1"/>
</dbReference>
<dbReference type="InterPro" id="IPR042529">
    <property type="entry name" value="IF_2B-like_C"/>
</dbReference>
<dbReference type="EMBL" id="CP036299">
    <property type="protein sequence ID" value="QDV30151.1"/>
    <property type="molecule type" value="Genomic_DNA"/>
</dbReference>
<dbReference type="UniPathway" id="UPA00904">
    <property type="reaction ID" value="UER00874"/>
</dbReference>
<dbReference type="InterPro" id="IPR027363">
    <property type="entry name" value="M1Pi_N"/>
</dbReference>
<dbReference type="OrthoDB" id="9803436at2"/>
<comment type="similarity">
    <text evidence="2">Belongs to the EIF-2B alpha/beta/delta subunits family. MtnA subfamily.</text>
</comment>
<dbReference type="NCBIfam" id="NF004326">
    <property type="entry name" value="PRK05720.1"/>
    <property type="match status" value="1"/>
</dbReference>
<dbReference type="FunFam" id="1.20.120.420:FF:000003">
    <property type="entry name" value="Methylthioribose-1-phosphate isomerase"/>
    <property type="match status" value="1"/>
</dbReference>
<feature type="site" description="Transition state stabilizer" evidence="2">
    <location>
        <position position="173"/>
    </location>
</feature>
<evidence type="ECO:0000313" key="4">
    <source>
        <dbReference type="Proteomes" id="UP000315349"/>
    </source>
</evidence>
<dbReference type="SUPFAM" id="SSF100950">
    <property type="entry name" value="NagB/RpiA/CoA transferase-like"/>
    <property type="match status" value="1"/>
</dbReference>
<dbReference type="GO" id="GO:0019509">
    <property type="term" value="P:L-methionine salvage from methylthioadenosine"/>
    <property type="evidence" value="ECO:0007669"/>
    <property type="project" value="UniProtKB-UniRule"/>
</dbReference>
<name>A0A518GNW6_9PLAN</name>
<dbReference type="InterPro" id="IPR000649">
    <property type="entry name" value="IF-2B-related"/>
</dbReference>
<dbReference type="AlphaFoldDB" id="A0A518GNW6"/>
<evidence type="ECO:0000256" key="1">
    <source>
        <dbReference type="ARBA" id="ARBA00023235"/>
    </source>
</evidence>
<keyword evidence="2" id="KW-0028">Amino-acid biosynthesis</keyword>
<feature type="binding site" evidence="2">
    <location>
        <begin position="263"/>
        <end position="264"/>
    </location>
    <ligand>
        <name>substrate</name>
    </ligand>
</feature>
<dbReference type="GO" id="GO:0046523">
    <property type="term" value="F:S-methyl-5-thioribose-1-phosphate isomerase activity"/>
    <property type="evidence" value="ECO:0007669"/>
    <property type="project" value="UniProtKB-UniRule"/>
</dbReference>
<keyword evidence="4" id="KW-1185">Reference proteome</keyword>
<dbReference type="Gene3D" id="3.40.50.10470">
    <property type="entry name" value="Translation initiation factor eif-2b, domain 2"/>
    <property type="match status" value="1"/>
</dbReference>
<dbReference type="InterPro" id="IPR037171">
    <property type="entry name" value="NagB/RpiA_transferase-like"/>
</dbReference>
<dbReference type="RefSeq" id="WP_145299056.1">
    <property type="nucleotide sequence ID" value="NZ_CP036299.1"/>
</dbReference>
<dbReference type="EC" id="5.3.1.23" evidence="2"/>
<comment type="function">
    <text evidence="2">Catalyzes the interconversion of methylthioribose-1-phosphate (MTR-1-P) into methylthioribulose-1-phosphate (MTRu-1-P).</text>
</comment>
<organism evidence="3 4">
    <name type="scientific">Planctopirus ephydatiae</name>
    <dbReference type="NCBI Taxonomy" id="2528019"/>
    <lineage>
        <taxon>Bacteria</taxon>
        <taxon>Pseudomonadati</taxon>
        <taxon>Planctomycetota</taxon>
        <taxon>Planctomycetia</taxon>
        <taxon>Planctomycetales</taxon>
        <taxon>Planctomycetaceae</taxon>
        <taxon>Planctopirus</taxon>
    </lineage>
</organism>
<evidence type="ECO:0000313" key="3">
    <source>
        <dbReference type="EMBL" id="QDV30151.1"/>
    </source>
</evidence>
<feature type="binding site" evidence="2">
    <location>
        <position position="212"/>
    </location>
    <ligand>
        <name>substrate</name>
    </ligand>
</feature>
<dbReference type="KEGG" id="peh:Spb1_20790"/>
<comment type="catalytic activity">
    <reaction evidence="2">
        <text>5-(methylsulfanyl)-alpha-D-ribose 1-phosphate = 5-(methylsulfanyl)-D-ribulose 1-phosphate</text>
        <dbReference type="Rhea" id="RHEA:19989"/>
        <dbReference type="ChEBI" id="CHEBI:58533"/>
        <dbReference type="ChEBI" id="CHEBI:58548"/>
        <dbReference type="EC" id="5.3.1.23"/>
    </reaction>
</comment>
<comment type="pathway">
    <text evidence="2">Amino-acid biosynthesis; L-methionine biosynthesis via salvage pathway; L-methionine from S-methyl-5-thio-alpha-D-ribose 1-phosphate: step 1/6.</text>
</comment>
<dbReference type="InterPro" id="IPR011559">
    <property type="entry name" value="Initiation_fac_2B_a/b/d"/>
</dbReference>